<comment type="caution">
    <text evidence="3">The sequence shown here is derived from an EMBL/GenBank/DDBJ whole genome shotgun (WGS) entry which is preliminary data.</text>
</comment>
<dbReference type="Pfam" id="PF16344">
    <property type="entry name" value="FecR_C"/>
    <property type="match status" value="1"/>
</dbReference>
<evidence type="ECO:0000259" key="2">
    <source>
        <dbReference type="Pfam" id="PF16344"/>
    </source>
</evidence>
<dbReference type="PIRSF" id="PIRSF018266">
    <property type="entry name" value="FecR"/>
    <property type="match status" value="1"/>
</dbReference>
<dbReference type="Pfam" id="PF04773">
    <property type="entry name" value="FecR"/>
    <property type="match status" value="1"/>
</dbReference>
<dbReference type="InterPro" id="IPR012373">
    <property type="entry name" value="Ferrdict_sens_TM"/>
</dbReference>
<dbReference type="Gene3D" id="2.60.120.1440">
    <property type="match status" value="1"/>
</dbReference>
<name>A0A4R8DGN6_9BACT</name>
<reference evidence="3 4" key="1">
    <citation type="submission" date="2019-03" db="EMBL/GenBank/DDBJ databases">
        <title>Genomic Encyclopedia of Type Strains, Phase IV (KMG-IV): sequencing the most valuable type-strain genomes for metagenomic binning, comparative biology and taxonomic classification.</title>
        <authorList>
            <person name="Goeker M."/>
        </authorList>
    </citation>
    <scope>NUCLEOTIDE SEQUENCE [LARGE SCALE GENOMIC DNA]</scope>
    <source>
        <strain evidence="3 4">DSM 100059</strain>
    </source>
</reference>
<dbReference type="EMBL" id="SODV01000002">
    <property type="protein sequence ID" value="TDW96823.1"/>
    <property type="molecule type" value="Genomic_DNA"/>
</dbReference>
<dbReference type="OrthoDB" id="1524389at2"/>
<evidence type="ECO:0000259" key="1">
    <source>
        <dbReference type="Pfam" id="PF04773"/>
    </source>
</evidence>
<keyword evidence="4" id="KW-1185">Reference proteome</keyword>
<dbReference type="PANTHER" id="PTHR30273">
    <property type="entry name" value="PERIPLASMIC SIGNAL SENSOR AND SIGMA FACTOR ACTIVATOR FECR-RELATED"/>
    <property type="match status" value="1"/>
</dbReference>
<feature type="domain" description="FecR protein" evidence="1">
    <location>
        <begin position="121"/>
        <end position="213"/>
    </location>
</feature>
<evidence type="ECO:0000313" key="3">
    <source>
        <dbReference type="EMBL" id="TDW96823.1"/>
    </source>
</evidence>
<dbReference type="InterPro" id="IPR006860">
    <property type="entry name" value="FecR"/>
</dbReference>
<protein>
    <submittedName>
        <fullName evidence="3">FecR family protein</fullName>
    </submittedName>
</protein>
<feature type="domain" description="Protein FecR C-terminal" evidence="2">
    <location>
        <begin position="253"/>
        <end position="320"/>
    </location>
</feature>
<dbReference type="PANTHER" id="PTHR30273:SF2">
    <property type="entry name" value="PROTEIN FECR"/>
    <property type="match status" value="1"/>
</dbReference>
<dbReference type="Proteomes" id="UP000294498">
    <property type="component" value="Unassembled WGS sequence"/>
</dbReference>
<organism evidence="3 4">
    <name type="scientific">Dinghuibacter silviterrae</name>
    <dbReference type="NCBI Taxonomy" id="1539049"/>
    <lineage>
        <taxon>Bacteria</taxon>
        <taxon>Pseudomonadati</taxon>
        <taxon>Bacteroidota</taxon>
        <taxon>Chitinophagia</taxon>
        <taxon>Chitinophagales</taxon>
        <taxon>Chitinophagaceae</taxon>
        <taxon>Dinghuibacter</taxon>
    </lineage>
</organism>
<sequence>MDILEAKVIVQKVLEGNATHGEIAGLRAFIEGQPDKDALVATLFPAGEFWDQEEKALPGGVEQRVLKAILHPQAPVVPLRRRWFSGRRLAAAGAAAALVAACFFLYKANTGGHPTAMLYDSVAVGEGHFENIVLGDGTHLTLNGGSILRWLKTNNREVYLDGEAFFDVARDSLRPFVIHSPSFTTTVLGTSFDIRSRSREAISRVAVATGKIRIDAGGQRSFATPGQQVSLIRDSLRKSTVDIASIGSWKEHRFYYDRASLKDILGDLETVYGLHFNIIDPDVLSCTYSTTFKNVSPDDILETLTLMGRVHFTKKDDRIEVTGKACR</sequence>
<evidence type="ECO:0000313" key="4">
    <source>
        <dbReference type="Proteomes" id="UP000294498"/>
    </source>
</evidence>
<gene>
    <name evidence="3" type="ORF">EDB95_4659</name>
</gene>
<proteinExistence type="predicted"/>
<accession>A0A4R8DGN6</accession>
<dbReference type="GO" id="GO:0016989">
    <property type="term" value="F:sigma factor antagonist activity"/>
    <property type="evidence" value="ECO:0007669"/>
    <property type="project" value="TreeGrafter"/>
</dbReference>
<dbReference type="Gene3D" id="3.55.50.30">
    <property type="match status" value="1"/>
</dbReference>
<dbReference type="RefSeq" id="WP_133997946.1">
    <property type="nucleotide sequence ID" value="NZ_SODV01000002.1"/>
</dbReference>
<dbReference type="AlphaFoldDB" id="A0A4R8DGN6"/>
<dbReference type="InterPro" id="IPR032508">
    <property type="entry name" value="FecR_C"/>
</dbReference>